<dbReference type="KEGG" id="ptp:RCA23_c08730"/>
<reference evidence="8 9" key="1">
    <citation type="journal article" date="2014" name="ISME J.">
        <title>Adaptation of an abundant Roseobacter RCA organism to pelagic systems revealed by genomic and transcriptomic analyses.</title>
        <authorList>
            <person name="Voget S."/>
            <person name="Wemheuer B."/>
            <person name="Brinkhoff T."/>
            <person name="Vollmers J."/>
            <person name="Dietrich S."/>
            <person name="Giebel H.A."/>
            <person name="Beardsley C."/>
            <person name="Sardemann C."/>
            <person name="Bakenhus I."/>
            <person name="Billerbeck S."/>
            <person name="Daniel R."/>
            <person name="Simon M."/>
        </authorList>
    </citation>
    <scope>NUCLEOTIDE SEQUENCE [LARGE SCALE GENOMIC DNA]</scope>
    <source>
        <strain evidence="8 9">RCA23</strain>
    </source>
</reference>
<evidence type="ECO:0000256" key="6">
    <source>
        <dbReference type="SAM" id="Phobius"/>
    </source>
</evidence>
<evidence type="ECO:0000256" key="4">
    <source>
        <dbReference type="ARBA" id="ARBA00022989"/>
    </source>
</evidence>
<keyword evidence="3 6" id="KW-0812">Transmembrane</keyword>
<feature type="transmembrane region" description="Helical" evidence="6">
    <location>
        <begin position="213"/>
        <end position="234"/>
    </location>
</feature>
<dbReference type="InterPro" id="IPR000620">
    <property type="entry name" value="EamA_dom"/>
</dbReference>
<organism evidence="8 9">
    <name type="scientific">Planktomarina temperata RCA23</name>
    <dbReference type="NCBI Taxonomy" id="666509"/>
    <lineage>
        <taxon>Bacteria</taxon>
        <taxon>Pseudomonadati</taxon>
        <taxon>Pseudomonadota</taxon>
        <taxon>Alphaproteobacteria</taxon>
        <taxon>Rhodobacterales</taxon>
        <taxon>Paracoccaceae</taxon>
        <taxon>Planktomarina</taxon>
    </lineage>
</organism>
<comment type="subcellular location">
    <subcellularLocation>
        <location evidence="1">Membrane</location>
        <topology evidence="1">Multi-pass membrane protein</topology>
    </subcellularLocation>
</comment>
<evidence type="ECO:0000256" key="1">
    <source>
        <dbReference type="ARBA" id="ARBA00004141"/>
    </source>
</evidence>
<evidence type="ECO:0000256" key="5">
    <source>
        <dbReference type="ARBA" id="ARBA00023136"/>
    </source>
</evidence>
<dbReference type="Gene3D" id="1.10.3730.20">
    <property type="match status" value="1"/>
</dbReference>
<sequence>MTTNIRAILVCLLAYLCFDLMSVHVRILSASYSPQELSVYRNVLGVLPSILLLMYTRELSFDIKDYKIKKWKLAFGRGLLVALAQLLFYTALADLELATVSALGQTNAIFIVLIAVIFYGEKVGAWRWSAVIIGFGGAVWIMQPGSNMFTWTAALPIGAAFCYAASMVTLRSFDVSISSAIIYLYSSIAAALGAILLATGTTDFSPIQSMSDALLILSMSLCGGFGVVFLMYAFRQAPASVLAPFSYFGILTAFGLGWIVFDELPLDKLFPGVILIILSGLTILWREERNKT</sequence>
<protein>
    <recommendedName>
        <fullName evidence="7">EamA domain-containing protein</fullName>
    </recommendedName>
</protein>
<dbReference type="PANTHER" id="PTHR22911:SF6">
    <property type="entry name" value="SOLUTE CARRIER FAMILY 35 MEMBER G1"/>
    <property type="match status" value="1"/>
</dbReference>
<feature type="transmembrane region" description="Helical" evidence="6">
    <location>
        <begin position="75"/>
        <end position="92"/>
    </location>
</feature>
<dbReference type="InterPro" id="IPR037185">
    <property type="entry name" value="EmrE-like"/>
</dbReference>
<dbReference type="AlphaFoldDB" id="A0AAN0RHQ2"/>
<gene>
    <name evidence="8" type="ORF">RCA23_c08730</name>
</gene>
<feature type="transmembrane region" description="Helical" evidence="6">
    <location>
        <begin position="267"/>
        <end position="285"/>
    </location>
</feature>
<evidence type="ECO:0000313" key="9">
    <source>
        <dbReference type="Proteomes" id="UP000028680"/>
    </source>
</evidence>
<feature type="transmembrane region" description="Helical" evidence="6">
    <location>
        <begin position="125"/>
        <end position="142"/>
    </location>
</feature>
<dbReference type="RefSeq" id="WP_044049277.1">
    <property type="nucleotide sequence ID" value="NZ_CP003984.1"/>
</dbReference>
<keyword evidence="5 6" id="KW-0472">Membrane</keyword>
<comment type="similarity">
    <text evidence="2">Belongs to the drug/metabolite transporter (DMT) superfamily. 10 TMS drug/metabolite exporter (DME) (TC 2.A.7.3) family.</text>
</comment>
<feature type="transmembrane region" description="Helical" evidence="6">
    <location>
        <begin position="98"/>
        <end position="118"/>
    </location>
</feature>
<evidence type="ECO:0000256" key="3">
    <source>
        <dbReference type="ARBA" id="ARBA00022692"/>
    </source>
</evidence>
<dbReference type="Proteomes" id="UP000028680">
    <property type="component" value="Chromosome"/>
</dbReference>
<dbReference type="Pfam" id="PF00892">
    <property type="entry name" value="EamA"/>
    <property type="match status" value="1"/>
</dbReference>
<feature type="domain" description="EamA" evidence="7">
    <location>
        <begin position="6"/>
        <end position="142"/>
    </location>
</feature>
<evidence type="ECO:0000313" key="8">
    <source>
        <dbReference type="EMBL" id="AII86429.1"/>
    </source>
</evidence>
<evidence type="ECO:0000259" key="7">
    <source>
        <dbReference type="Pfam" id="PF00892"/>
    </source>
</evidence>
<feature type="transmembrane region" description="Helical" evidence="6">
    <location>
        <begin position="148"/>
        <end position="170"/>
    </location>
</feature>
<keyword evidence="9" id="KW-1185">Reference proteome</keyword>
<evidence type="ECO:0000256" key="2">
    <source>
        <dbReference type="ARBA" id="ARBA00009853"/>
    </source>
</evidence>
<proteinExistence type="inferred from homology"/>
<dbReference type="SUPFAM" id="SSF103481">
    <property type="entry name" value="Multidrug resistance efflux transporter EmrE"/>
    <property type="match status" value="2"/>
</dbReference>
<dbReference type="GO" id="GO:0016020">
    <property type="term" value="C:membrane"/>
    <property type="evidence" value="ECO:0007669"/>
    <property type="project" value="UniProtKB-SubCell"/>
</dbReference>
<feature type="transmembrane region" description="Helical" evidence="6">
    <location>
        <begin position="182"/>
        <end position="201"/>
    </location>
</feature>
<feature type="transmembrane region" description="Helical" evidence="6">
    <location>
        <begin position="241"/>
        <end position="261"/>
    </location>
</feature>
<feature type="transmembrane region" description="Helical" evidence="6">
    <location>
        <begin position="39"/>
        <end position="55"/>
    </location>
</feature>
<keyword evidence="4 6" id="KW-1133">Transmembrane helix</keyword>
<dbReference type="PANTHER" id="PTHR22911">
    <property type="entry name" value="ACYL-MALONYL CONDENSING ENZYME-RELATED"/>
    <property type="match status" value="1"/>
</dbReference>
<accession>A0AAN0RHQ2</accession>
<dbReference type="EMBL" id="CP003984">
    <property type="protein sequence ID" value="AII86429.1"/>
    <property type="molecule type" value="Genomic_DNA"/>
</dbReference>
<name>A0AAN0RHQ2_9RHOB</name>